<reference evidence="3" key="1">
    <citation type="journal article" date="2019" name="Int. J. Syst. Evol. Microbiol.">
        <title>The Global Catalogue of Microorganisms (GCM) 10K type strain sequencing project: providing services to taxonomists for standard genome sequencing and annotation.</title>
        <authorList>
            <consortium name="The Broad Institute Genomics Platform"/>
            <consortium name="The Broad Institute Genome Sequencing Center for Infectious Disease"/>
            <person name="Wu L."/>
            <person name="Ma J."/>
        </authorList>
    </citation>
    <scope>NUCLEOTIDE SEQUENCE [LARGE SCALE GENOMIC DNA]</scope>
    <source>
        <strain evidence="3">CGMCC 1.12151</strain>
    </source>
</reference>
<evidence type="ECO:0000259" key="1">
    <source>
        <dbReference type="Pfam" id="PF04909"/>
    </source>
</evidence>
<dbReference type="InterPro" id="IPR052358">
    <property type="entry name" value="Aro_Compnd_Degr_Hydrolases"/>
</dbReference>
<accession>A0ABV9MA86</accession>
<evidence type="ECO:0000313" key="3">
    <source>
        <dbReference type="Proteomes" id="UP001595932"/>
    </source>
</evidence>
<proteinExistence type="predicted"/>
<dbReference type="SUPFAM" id="SSF51556">
    <property type="entry name" value="Metallo-dependent hydrolases"/>
    <property type="match status" value="1"/>
</dbReference>
<dbReference type="Proteomes" id="UP001595932">
    <property type="component" value="Unassembled WGS sequence"/>
</dbReference>
<comment type="caution">
    <text evidence="2">The sequence shown here is derived from an EMBL/GenBank/DDBJ whole genome shotgun (WGS) entry which is preliminary data.</text>
</comment>
<name>A0ABV9MA86_9BACL</name>
<feature type="domain" description="Amidohydrolase-related" evidence="1">
    <location>
        <begin position="5"/>
        <end position="247"/>
    </location>
</feature>
<dbReference type="InterPro" id="IPR006680">
    <property type="entry name" value="Amidohydro-rel"/>
</dbReference>
<dbReference type="EMBL" id="JBHSGL010000005">
    <property type="protein sequence ID" value="MFC4712762.1"/>
    <property type="molecule type" value="Genomic_DNA"/>
</dbReference>
<dbReference type="Pfam" id="PF04909">
    <property type="entry name" value="Amidohydro_2"/>
    <property type="match status" value="1"/>
</dbReference>
<sequence length="250" mass="27853">MPIFDAHLHIIDPRFPIVENQGYVPKAFTADDYRQSVSRFDVRGGAIVSGSFQGFDQMYLLDALQALGDRFVGVTQLPATVSDREILELHEKGVRALRFNVMRGGPETIAQLDYFARRVHDIAGWHAELYIDSKDLGELMETIVSLPAASIDHLGLSKQGLPELLKLVNQGVKVKATGFGRLDFDAAEAVRTIHGVNPEALLFGTDLPSTRAKTPFQESDIDLIQETLGEQQAEKVLYRNALTWYGIEER</sequence>
<organism evidence="2 3">
    <name type="scientific">Planococcus dechangensis</name>
    <dbReference type="NCBI Taxonomy" id="1176255"/>
    <lineage>
        <taxon>Bacteria</taxon>
        <taxon>Bacillati</taxon>
        <taxon>Bacillota</taxon>
        <taxon>Bacilli</taxon>
        <taxon>Bacillales</taxon>
        <taxon>Caryophanaceae</taxon>
        <taxon>Planococcus</taxon>
    </lineage>
</organism>
<keyword evidence="3" id="KW-1185">Reference proteome</keyword>
<dbReference type="PANTHER" id="PTHR35563:SF2">
    <property type="entry name" value="BARREL METAL-DEPENDENT HYDROLASE, PUTATIVE (AFU_ORTHOLOGUE AFUA_1G16240)-RELATED"/>
    <property type="match status" value="1"/>
</dbReference>
<protein>
    <submittedName>
        <fullName evidence="2">Amidohydrolase family protein</fullName>
    </submittedName>
</protein>
<dbReference type="RefSeq" id="WP_377278171.1">
    <property type="nucleotide sequence ID" value="NZ_JBHSGL010000005.1"/>
</dbReference>
<evidence type="ECO:0000313" key="2">
    <source>
        <dbReference type="EMBL" id="MFC4712762.1"/>
    </source>
</evidence>
<dbReference type="Gene3D" id="3.20.20.140">
    <property type="entry name" value="Metal-dependent hydrolases"/>
    <property type="match status" value="1"/>
</dbReference>
<gene>
    <name evidence="2" type="ORF">ACFO5U_07830</name>
</gene>
<dbReference type="PANTHER" id="PTHR35563">
    <property type="entry name" value="BARREL METAL-DEPENDENT HYDROLASE, PUTATIVE (AFU_ORTHOLOGUE AFUA_1G16240)-RELATED"/>
    <property type="match status" value="1"/>
</dbReference>
<dbReference type="InterPro" id="IPR032466">
    <property type="entry name" value="Metal_Hydrolase"/>
</dbReference>